<sequence>MARAQRLIPLEEWKTKSRCNPDEPDATAERREEREGDRTKERRGLISYRSNPGDATGQAELTIMNNHTHLGQRGGSAK</sequence>
<evidence type="ECO:0000313" key="3">
    <source>
        <dbReference type="Proteomes" id="UP001066276"/>
    </source>
</evidence>
<evidence type="ECO:0000256" key="1">
    <source>
        <dbReference type="SAM" id="MobiDB-lite"/>
    </source>
</evidence>
<protein>
    <submittedName>
        <fullName evidence="2">Uncharacterized protein</fullName>
    </submittedName>
</protein>
<dbReference type="EMBL" id="JANPWB010000015">
    <property type="protein sequence ID" value="KAJ1092461.1"/>
    <property type="molecule type" value="Genomic_DNA"/>
</dbReference>
<dbReference type="Proteomes" id="UP001066276">
    <property type="component" value="Chromosome 11"/>
</dbReference>
<organism evidence="2 3">
    <name type="scientific">Pleurodeles waltl</name>
    <name type="common">Iberian ribbed newt</name>
    <dbReference type="NCBI Taxonomy" id="8319"/>
    <lineage>
        <taxon>Eukaryota</taxon>
        <taxon>Metazoa</taxon>
        <taxon>Chordata</taxon>
        <taxon>Craniata</taxon>
        <taxon>Vertebrata</taxon>
        <taxon>Euteleostomi</taxon>
        <taxon>Amphibia</taxon>
        <taxon>Batrachia</taxon>
        <taxon>Caudata</taxon>
        <taxon>Salamandroidea</taxon>
        <taxon>Salamandridae</taxon>
        <taxon>Pleurodelinae</taxon>
        <taxon>Pleurodeles</taxon>
    </lineage>
</organism>
<evidence type="ECO:0000313" key="2">
    <source>
        <dbReference type="EMBL" id="KAJ1092461.1"/>
    </source>
</evidence>
<feature type="region of interest" description="Disordered" evidence="1">
    <location>
        <begin position="1"/>
        <end position="57"/>
    </location>
</feature>
<comment type="caution">
    <text evidence="2">The sequence shown here is derived from an EMBL/GenBank/DDBJ whole genome shotgun (WGS) entry which is preliminary data.</text>
</comment>
<accession>A0AAV7LLI5</accession>
<keyword evidence="3" id="KW-1185">Reference proteome</keyword>
<proteinExistence type="predicted"/>
<name>A0AAV7LLI5_PLEWA</name>
<dbReference type="AlphaFoldDB" id="A0AAV7LLI5"/>
<feature type="compositionally biased region" description="Basic and acidic residues" evidence="1">
    <location>
        <begin position="9"/>
        <end position="44"/>
    </location>
</feature>
<reference evidence="2" key="1">
    <citation type="journal article" date="2022" name="bioRxiv">
        <title>Sequencing and chromosome-scale assembly of the giantPleurodeles waltlgenome.</title>
        <authorList>
            <person name="Brown T."/>
            <person name="Elewa A."/>
            <person name="Iarovenko S."/>
            <person name="Subramanian E."/>
            <person name="Araus A.J."/>
            <person name="Petzold A."/>
            <person name="Susuki M."/>
            <person name="Suzuki K.-i.T."/>
            <person name="Hayashi T."/>
            <person name="Toyoda A."/>
            <person name="Oliveira C."/>
            <person name="Osipova E."/>
            <person name="Leigh N.D."/>
            <person name="Simon A."/>
            <person name="Yun M.H."/>
        </authorList>
    </citation>
    <scope>NUCLEOTIDE SEQUENCE</scope>
    <source>
        <strain evidence="2">20211129_DDA</strain>
        <tissue evidence="2">Liver</tissue>
    </source>
</reference>
<gene>
    <name evidence="2" type="ORF">NDU88_005571</name>
</gene>